<evidence type="ECO:0000313" key="3">
    <source>
        <dbReference type="Proteomes" id="UP000234667"/>
    </source>
</evidence>
<reference evidence="2 3" key="1">
    <citation type="submission" date="2017-11" db="EMBL/GenBank/DDBJ databases">
        <authorList>
            <person name="Han C.G."/>
        </authorList>
    </citation>
    <scope>NUCLEOTIDE SEQUENCE [LARGE SCALE GENOMIC DNA]</scope>
    <source>
        <strain evidence="2 3">A10</strain>
    </source>
</reference>
<name>A0A2J5NK07_9ENTR</name>
<accession>A0A2J5NK07</accession>
<keyword evidence="1" id="KW-0472">Membrane</keyword>
<proteinExistence type="predicted"/>
<feature type="transmembrane region" description="Helical" evidence="1">
    <location>
        <begin position="31"/>
        <end position="51"/>
    </location>
</feature>
<reference evidence="2 3" key="2">
    <citation type="submission" date="2018-01" db="EMBL/GenBank/DDBJ databases">
        <title>Genomic study of Klebsiella pneumoniae.</title>
        <authorList>
            <person name="Yang Y."/>
            <person name="Bicalho R."/>
        </authorList>
    </citation>
    <scope>NUCLEOTIDE SEQUENCE [LARGE SCALE GENOMIC DNA]</scope>
    <source>
        <strain evidence="2 3">A10</strain>
    </source>
</reference>
<protein>
    <submittedName>
        <fullName evidence="2">Iron-siderophore ABC transporter permease</fullName>
    </submittedName>
</protein>
<sequence>MSLSPESDIVAFGVDSRDVMANYRHIVRRRAIMLLLLTLLIVASLLLDFVMG</sequence>
<dbReference type="EMBL" id="PIDR01002192">
    <property type="protein sequence ID" value="PLO54090.1"/>
    <property type="molecule type" value="Genomic_DNA"/>
</dbReference>
<organism evidence="2 3">
    <name type="scientific">Klebsiella michiganensis</name>
    <dbReference type="NCBI Taxonomy" id="1134687"/>
    <lineage>
        <taxon>Bacteria</taxon>
        <taxon>Pseudomonadati</taxon>
        <taxon>Pseudomonadota</taxon>
        <taxon>Gammaproteobacteria</taxon>
        <taxon>Enterobacterales</taxon>
        <taxon>Enterobacteriaceae</taxon>
        <taxon>Klebsiella/Raoultella group</taxon>
        <taxon>Klebsiella</taxon>
    </lineage>
</organism>
<dbReference type="AlphaFoldDB" id="A0A2J5NK07"/>
<dbReference type="Proteomes" id="UP000234667">
    <property type="component" value="Unassembled WGS sequence"/>
</dbReference>
<evidence type="ECO:0000313" key="2">
    <source>
        <dbReference type="EMBL" id="PLO54090.1"/>
    </source>
</evidence>
<comment type="caution">
    <text evidence="2">The sequence shown here is derived from an EMBL/GenBank/DDBJ whole genome shotgun (WGS) entry which is preliminary data.</text>
</comment>
<keyword evidence="1" id="KW-1133">Transmembrane helix</keyword>
<feature type="non-terminal residue" evidence="2">
    <location>
        <position position="52"/>
    </location>
</feature>
<evidence type="ECO:0000256" key="1">
    <source>
        <dbReference type="SAM" id="Phobius"/>
    </source>
</evidence>
<keyword evidence="1" id="KW-0812">Transmembrane</keyword>
<gene>
    <name evidence="2" type="ORF">CWN49_36530</name>
</gene>